<gene>
    <name evidence="3" type="ORF">GCM10023262_13010</name>
</gene>
<reference evidence="4" key="1">
    <citation type="journal article" date="2019" name="Int. J. Syst. Evol. Microbiol.">
        <title>The Global Catalogue of Microorganisms (GCM) 10K type strain sequencing project: providing services to taxonomists for standard genome sequencing and annotation.</title>
        <authorList>
            <consortium name="The Broad Institute Genomics Platform"/>
            <consortium name="The Broad Institute Genome Sequencing Center for Infectious Disease"/>
            <person name="Wu L."/>
            <person name="Ma J."/>
        </authorList>
    </citation>
    <scope>NUCLEOTIDE SEQUENCE [LARGE SCALE GENOMIC DNA]</scope>
    <source>
        <strain evidence="4">JCM 17714</strain>
    </source>
</reference>
<name>A0ABP8VJZ0_9HYPH</name>
<feature type="transmembrane region" description="Helical" evidence="1">
    <location>
        <begin position="21"/>
        <end position="42"/>
    </location>
</feature>
<proteinExistence type="predicted"/>
<keyword evidence="1" id="KW-0472">Membrane</keyword>
<dbReference type="EMBL" id="BAABJA010000010">
    <property type="protein sequence ID" value="GAA4665462.1"/>
    <property type="molecule type" value="Genomic_DNA"/>
</dbReference>
<dbReference type="Pfam" id="PF20061">
    <property type="entry name" value="DUF6460"/>
    <property type="match status" value="1"/>
</dbReference>
<comment type="caution">
    <text evidence="3">The sequence shown here is derived from an EMBL/GenBank/DDBJ whole genome shotgun (WGS) entry which is preliminary data.</text>
</comment>
<protein>
    <submittedName>
        <fullName evidence="3">DUF6460 domain-containing protein</fullName>
    </submittedName>
</protein>
<sequence>MNQKKKWSNSLHRFLGGTLGRVILKLLILSFVAGIVMDFLGWTPESLVQKIINFLKHLWETGFITLANLSHLTMTGAIIVVPIFLILRILDKK</sequence>
<evidence type="ECO:0000259" key="2">
    <source>
        <dbReference type="Pfam" id="PF20061"/>
    </source>
</evidence>
<dbReference type="Proteomes" id="UP001501699">
    <property type="component" value="Unassembled WGS sequence"/>
</dbReference>
<dbReference type="InterPro" id="IPR045594">
    <property type="entry name" value="DUF6460"/>
</dbReference>
<feature type="transmembrane region" description="Helical" evidence="1">
    <location>
        <begin position="62"/>
        <end position="87"/>
    </location>
</feature>
<feature type="domain" description="DUF6460" evidence="2">
    <location>
        <begin position="58"/>
        <end position="90"/>
    </location>
</feature>
<evidence type="ECO:0000256" key="1">
    <source>
        <dbReference type="SAM" id="Phobius"/>
    </source>
</evidence>
<accession>A0ABP8VJZ0</accession>
<dbReference type="RefSeq" id="WP_345119317.1">
    <property type="nucleotide sequence ID" value="NZ_BAABJA010000010.1"/>
</dbReference>
<keyword evidence="1" id="KW-0812">Transmembrane</keyword>
<evidence type="ECO:0000313" key="3">
    <source>
        <dbReference type="EMBL" id="GAA4665462.1"/>
    </source>
</evidence>
<keyword evidence="1" id="KW-1133">Transmembrane helix</keyword>
<evidence type="ECO:0000313" key="4">
    <source>
        <dbReference type="Proteomes" id="UP001501699"/>
    </source>
</evidence>
<keyword evidence="4" id="KW-1185">Reference proteome</keyword>
<organism evidence="3 4">
    <name type="scientific">Bartonella pachyuromydis</name>
    <dbReference type="NCBI Taxonomy" id="931097"/>
    <lineage>
        <taxon>Bacteria</taxon>
        <taxon>Pseudomonadati</taxon>
        <taxon>Pseudomonadota</taxon>
        <taxon>Alphaproteobacteria</taxon>
        <taxon>Hyphomicrobiales</taxon>
        <taxon>Bartonellaceae</taxon>
        <taxon>Bartonella</taxon>
    </lineage>
</organism>